<dbReference type="GO" id="GO:0046872">
    <property type="term" value="F:metal ion binding"/>
    <property type="evidence" value="ECO:0007669"/>
    <property type="project" value="UniProtKB-KW"/>
</dbReference>
<dbReference type="InterPro" id="IPR006058">
    <property type="entry name" value="2Fe2S_fd_BS"/>
</dbReference>
<feature type="domain" description="2Fe-2S ferredoxin-type" evidence="10">
    <location>
        <begin position="257"/>
        <end position="345"/>
    </location>
</feature>
<dbReference type="CDD" id="cd00207">
    <property type="entry name" value="fer2"/>
    <property type="match status" value="1"/>
</dbReference>
<dbReference type="OrthoDB" id="9796486at2"/>
<dbReference type="GO" id="GO:0050660">
    <property type="term" value="F:flavin adenine dinucleotide binding"/>
    <property type="evidence" value="ECO:0007669"/>
    <property type="project" value="TreeGrafter"/>
</dbReference>
<dbReference type="Proteomes" id="UP000019150">
    <property type="component" value="Chromosome"/>
</dbReference>
<dbReference type="RefSeq" id="WP_025350548.1">
    <property type="nucleotide sequence ID" value="NZ_CP006850.1"/>
</dbReference>
<keyword evidence="5" id="KW-0274">FAD</keyword>
<dbReference type="Gene3D" id="3.40.50.80">
    <property type="entry name" value="Nucleotide-binding domain of ferredoxin-NADP reductase (FNR) module"/>
    <property type="match status" value="1"/>
</dbReference>
<dbReference type="InterPro" id="IPR050415">
    <property type="entry name" value="MRET"/>
</dbReference>
<gene>
    <name evidence="12" type="ORF">NONO_c43500</name>
</gene>
<dbReference type="InterPro" id="IPR001433">
    <property type="entry name" value="OxRdtase_FAD/NAD-bd"/>
</dbReference>
<reference evidence="12 13" key="1">
    <citation type="journal article" date="2014" name="Appl. Environ. Microbiol.">
        <title>Insights into the Microbial Degradation of Rubber and Gutta-Percha by Analysis of the Complete Genome of Nocardia nova SH22a.</title>
        <authorList>
            <person name="Luo Q."/>
            <person name="Hiessl S."/>
            <person name="Poehlein A."/>
            <person name="Daniel R."/>
            <person name="Steinbuchel A."/>
        </authorList>
    </citation>
    <scope>NUCLEOTIDE SEQUENCE [LARGE SCALE GENOMIC DNA]</scope>
    <source>
        <strain evidence="12">SH22a</strain>
    </source>
</reference>
<comment type="cofactor">
    <cofactor evidence="1">
        <name>FAD</name>
        <dbReference type="ChEBI" id="CHEBI:57692"/>
    </cofactor>
</comment>
<dbReference type="InterPro" id="IPR036010">
    <property type="entry name" value="2Fe-2S_ferredoxin-like_sf"/>
</dbReference>
<dbReference type="eggNOG" id="COG1018">
    <property type="taxonomic scope" value="Bacteria"/>
</dbReference>
<keyword evidence="6" id="KW-0560">Oxidoreductase</keyword>
<keyword evidence="8" id="KW-0411">Iron-sulfur</keyword>
<keyword evidence="13" id="KW-1185">Reference proteome</keyword>
<dbReference type="PROSITE" id="PS51384">
    <property type="entry name" value="FAD_FR"/>
    <property type="match status" value="1"/>
</dbReference>
<evidence type="ECO:0000259" key="10">
    <source>
        <dbReference type="PROSITE" id="PS51085"/>
    </source>
</evidence>
<sequence>MASPPLFRPATVIRIVKECADARTFVLAPHDGPLTYRAGQFCTFRVRVDGADLYRSYSMSSAPETDTELTTTVKRVPGGKVSNWLLDNVSEGDVLDMGRPAGRFCLRDTDVPLLGFSGGSGITPVLSLAKSALATTGRSVRLLCADRDADSVIFGSALVELAERYPGRLRVIRHLDSAAGLLDPAAVREFVGADGHADSYVCGPEKFMEMVEEALPGPGVVFSERFGAPVPELADSATAAGGPTSGSGTTTTAPEGGTITIHLNRKKATVPRHEGETLLESARRAGLTPPFSCESGNCATCMARLSEGHATMRVNDALADDEVEEGYVLTCQAIPDTDSVTVHYE</sequence>
<keyword evidence="2" id="KW-0285">Flavoprotein</keyword>
<dbReference type="Pfam" id="PF00175">
    <property type="entry name" value="NAD_binding_1"/>
    <property type="match status" value="1"/>
</dbReference>
<evidence type="ECO:0000256" key="8">
    <source>
        <dbReference type="ARBA" id="ARBA00023014"/>
    </source>
</evidence>
<evidence type="ECO:0000313" key="12">
    <source>
        <dbReference type="EMBL" id="AHH19134.1"/>
    </source>
</evidence>
<feature type="region of interest" description="Disordered" evidence="9">
    <location>
        <begin position="234"/>
        <end position="257"/>
    </location>
</feature>
<evidence type="ECO:0000256" key="5">
    <source>
        <dbReference type="ARBA" id="ARBA00022827"/>
    </source>
</evidence>
<dbReference type="PATRIC" id="fig|1415166.3.peg.4467"/>
<dbReference type="SUPFAM" id="SSF52343">
    <property type="entry name" value="Ferredoxin reductase-like, C-terminal NADP-linked domain"/>
    <property type="match status" value="1"/>
</dbReference>
<evidence type="ECO:0000256" key="9">
    <source>
        <dbReference type="SAM" id="MobiDB-lite"/>
    </source>
</evidence>
<dbReference type="KEGG" id="nno:NONO_c43500"/>
<dbReference type="Gene3D" id="3.10.20.30">
    <property type="match status" value="1"/>
</dbReference>
<organism evidence="12 13">
    <name type="scientific">Nocardia nova SH22a</name>
    <dbReference type="NCBI Taxonomy" id="1415166"/>
    <lineage>
        <taxon>Bacteria</taxon>
        <taxon>Bacillati</taxon>
        <taxon>Actinomycetota</taxon>
        <taxon>Actinomycetes</taxon>
        <taxon>Mycobacteriales</taxon>
        <taxon>Nocardiaceae</taxon>
        <taxon>Nocardia</taxon>
    </lineage>
</organism>
<dbReference type="EMBL" id="CP006850">
    <property type="protein sequence ID" value="AHH19134.1"/>
    <property type="molecule type" value="Genomic_DNA"/>
</dbReference>
<dbReference type="InterPro" id="IPR012675">
    <property type="entry name" value="Beta-grasp_dom_sf"/>
</dbReference>
<dbReference type="Pfam" id="PF00111">
    <property type="entry name" value="Fer2"/>
    <property type="match status" value="1"/>
</dbReference>
<feature type="domain" description="FAD-binding FR-type" evidence="11">
    <location>
        <begin position="5"/>
        <end position="107"/>
    </location>
</feature>
<dbReference type="HOGENOM" id="CLU_003827_14_1_11"/>
<dbReference type="PANTHER" id="PTHR47354">
    <property type="entry name" value="NADH OXIDOREDUCTASE HCR"/>
    <property type="match status" value="1"/>
</dbReference>
<keyword evidence="4" id="KW-0479">Metal-binding</keyword>
<evidence type="ECO:0000313" key="13">
    <source>
        <dbReference type="Proteomes" id="UP000019150"/>
    </source>
</evidence>
<dbReference type="InterPro" id="IPR008333">
    <property type="entry name" value="Cbr1-like_FAD-bd_dom"/>
</dbReference>
<name>W5TIZ3_9NOCA</name>
<dbReference type="AlphaFoldDB" id="W5TIZ3"/>
<dbReference type="InterPro" id="IPR017938">
    <property type="entry name" value="Riboflavin_synthase-like_b-brl"/>
</dbReference>
<dbReference type="GO" id="GO:0016491">
    <property type="term" value="F:oxidoreductase activity"/>
    <property type="evidence" value="ECO:0007669"/>
    <property type="project" value="UniProtKB-KW"/>
</dbReference>
<accession>W5TIZ3</accession>
<evidence type="ECO:0000256" key="7">
    <source>
        <dbReference type="ARBA" id="ARBA00023004"/>
    </source>
</evidence>
<dbReference type="InterPro" id="IPR017927">
    <property type="entry name" value="FAD-bd_FR_type"/>
</dbReference>
<keyword evidence="7" id="KW-0408">Iron</keyword>
<dbReference type="InterPro" id="IPR001041">
    <property type="entry name" value="2Fe-2S_ferredoxin-type"/>
</dbReference>
<evidence type="ECO:0000256" key="4">
    <source>
        <dbReference type="ARBA" id="ARBA00022723"/>
    </source>
</evidence>
<dbReference type="SUPFAM" id="SSF54292">
    <property type="entry name" value="2Fe-2S ferredoxin-like"/>
    <property type="match status" value="1"/>
</dbReference>
<evidence type="ECO:0000256" key="6">
    <source>
        <dbReference type="ARBA" id="ARBA00023002"/>
    </source>
</evidence>
<evidence type="ECO:0000256" key="3">
    <source>
        <dbReference type="ARBA" id="ARBA00022714"/>
    </source>
</evidence>
<keyword evidence="3" id="KW-0001">2Fe-2S</keyword>
<dbReference type="InterPro" id="IPR039261">
    <property type="entry name" value="FNR_nucleotide-bd"/>
</dbReference>
<dbReference type="PANTHER" id="PTHR47354:SF8">
    <property type="entry name" value="1,2-PHENYLACETYL-COA EPOXIDASE, SUBUNIT E"/>
    <property type="match status" value="1"/>
</dbReference>
<dbReference type="STRING" id="1415166.NONO_c43500"/>
<dbReference type="GO" id="GO:0051537">
    <property type="term" value="F:2 iron, 2 sulfur cluster binding"/>
    <property type="evidence" value="ECO:0007669"/>
    <property type="project" value="UniProtKB-KW"/>
</dbReference>
<protein>
    <submittedName>
        <fullName evidence="12">Oxidoreductase</fullName>
    </submittedName>
</protein>
<evidence type="ECO:0000259" key="11">
    <source>
        <dbReference type="PROSITE" id="PS51384"/>
    </source>
</evidence>
<evidence type="ECO:0000256" key="1">
    <source>
        <dbReference type="ARBA" id="ARBA00001974"/>
    </source>
</evidence>
<dbReference type="Gene3D" id="2.40.30.10">
    <property type="entry name" value="Translation factors"/>
    <property type="match status" value="1"/>
</dbReference>
<dbReference type="CDD" id="cd06214">
    <property type="entry name" value="PA_degradation_oxidoreductase_like"/>
    <property type="match status" value="1"/>
</dbReference>
<evidence type="ECO:0000256" key="2">
    <source>
        <dbReference type="ARBA" id="ARBA00022630"/>
    </source>
</evidence>
<dbReference type="SUPFAM" id="SSF63380">
    <property type="entry name" value="Riboflavin synthase domain-like"/>
    <property type="match status" value="1"/>
</dbReference>
<feature type="compositionally biased region" description="Low complexity" evidence="9">
    <location>
        <begin position="237"/>
        <end position="257"/>
    </location>
</feature>
<proteinExistence type="predicted"/>
<dbReference type="PRINTS" id="PR00409">
    <property type="entry name" value="PHDIOXRDTASE"/>
</dbReference>
<dbReference type="PROSITE" id="PS00197">
    <property type="entry name" value="2FE2S_FER_1"/>
    <property type="match status" value="1"/>
</dbReference>
<dbReference type="PROSITE" id="PS51085">
    <property type="entry name" value="2FE2S_FER_2"/>
    <property type="match status" value="1"/>
</dbReference>
<dbReference type="Pfam" id="PF00970">
    <property type="entry name" value="FAD_binding_6"/>
    <property type="match status" value="1"/>
</dbReference>